<dbReference type="EMBL" id="CP121252">
    <property type="protein sequence ID" value="WFP17723.1"/>
    <property type="molecule type" value="Genomic_DNA"/>
</dbReference>
<accession>A0ABY8H986</accession>
<organism evidence="1 2">
    <name type="scientific">Citricoccus muralis</name>
    <dbReference type="NCBI Taxonomy" id="169134"/>
    <lineage>
        <taxon>Bacteria</taxon>
        <taxon>Bacillati</taxon>
        <taxon>Actinomycetota</taxon>
        <taxon>Actinomycetes</taxon>
        <taxon>Micrococcales</taxon>
        <taxon>Micrococcaceae</taxon>
        <taxon>Citricoccus</taxon>
    </lineage>
</organism>
<protein>
    <submittedName>
        <fullName evidence="1">Uncharacterized protein</fullName>
    </submittedName>
</protein>
<gene>
    <name evidence="1" type="ORF">P8192_06370</name>
</gene>
<evidence type="ECO:0000313" key="1">
    <source>
        <dbReference type="EMBL" id="WFP17723.1"/>
    </source>
</evidence>
<dbReference type="Proteomes" id="UP001219037">
    <property type="component" value="Chromosome"/>
</dbReference>
<dbReference type="RefSeq" id="WP_278159431.1">
    <property type="nucleotide sequence ID" value="NZ_CP121252.1"/>
</dbReference>
<sequence length="160" mass="18127">MDSEDLKKTLREVFDSRIFNYGDYNVVYANTSGSSDPLLIGYRRQPLEMVLCPVPSDTLDPDRPTTETPTWSNTTIELSNVATLADTGSGYQVESVTGYRVWFDVQPTPRIPVTWDTSHDVDDQLQLEQTSDAEDFERFMTLFMDTLDSFYTPSDPSSAQ</sequence>
<proteinExistence type="predicted"/>
<name>A0ABY8H986_9MICC</name>
<reference evidence="1 2" key="1">
    <citation type="submission" date="2023-04" db="EMBL/GenBank/DDBJ databases">
        <title>Funneling lignin-derived compounds into biodiesel using alkali-halophilic Citricoccus sp. P2.</title>
        <authorList>
            <person name="Luo C.-B."/>
        </authorList>
    </citation>
    <scope>NUCLEOTIDE SEQUENCE [LARGE SCALE GENOMIC DNA]</scope>
    <source>
        <strain evidence="1 2">P2</strain>
    </source>
</reference>
<evidence type="ECO:0000313" key="2">
    <source>
        <dbReference type="Proteomes" id="UP001219037"/>
    </source>
</evidence>
<keyword evidence="2" id="KW-1185">Reference proteome</keyword>